<dbReference type="PANTHER" id="PTHR30383">
    <property type="entry name" value="THIOESTERASE 1/PROTEASE 1/LYSOPHOSPHOLIPASE L1"/>
    <property type="match status" value="1"/>
</dbReference>
<dbReference type="AlphaFoldDB" id="A0A8J2V314"/>
<keyword evidence="3" id="KW-1185">Reference proteome</keyword>
<reference evidence="2" key="2">
    <citation type="submission" date="2020-09" db="EMBL/GenBank/DDBJ databases">
        <authorList>
            <person name="Sun Q."/>
            <person name="Zhou Y."/>
        </authorList>
    </citation>
    <scope>NUCLEOTIDE SEQUENCE</scope>
    <source>
        <strain evidence="2">CGMCC 1.12921</strain>
    </source>
</reference>
<dbReference type="SUPFAM" id="SSF52266">
    <property type="entry name" value="SGNH hydrolase"/>
    <property type="match status" value="1"/>
</dbReference>
<evidence type="ECO:0000259" key="1">
    <source>
        <dbReference type="Pfam" id="PF13472"/>
    </source>
</evidence>
<dbReference type="InterPro" id="IPR051532">
    <property type="entry name" value="Ester_Hydrolysis_Enzymes"/>
</dbReference>
<comment type="caution">
    <text evidence="2">The sequence shown here is derived from an EMBL/GenBank/DDBJ whole genome shotgun (WGS) entry which is preliminary data.</text>
</comment>
<dbReference type="CDD" id="cd00229">
    <property type="entry name" value="SGNH_hydrolase"/>
    <property type="match status" value="1"/>
</dbReference>
<dbReference type="InterPro" id="IPR013830">
    <property type="entry name" value="SGNH_hydro"/>
</dbReference>
<organism evidence="2 3">
    <name type="scientific">Aquisalinus flavus</name>
    <dbReference type="NCBI Taxonomy" id="1526572"/>
    <lineage>
        <taxon>Bacteria</taxon>
        <taxon>Pseudomonadati</taxon>
        <taxon>Pseudomonadota</taxon>
        <taxon>Alphaproteobacteria</taxon>
        <taxon>Parvularculales</taxon>
        <taxon>Parvularculaceae</taxon>
        <taxon>Aquisalinus</taxon>
    </lineage>
</organism>
<proteinExistence type="predicted"/>
<evidence type="ECO:0000313" key="3">
    <source>
        <dbReference type="Proteomes" id="UP000613582"/>
    </source>
</evidence>
<name>A0A8J2V314_9PROT</name>
<sequence>MNVFTMNVFRSNSLGIIVWCLAVLALSACAGFEERAEYELSAKPEARILVIGDSVMWWNSDSGASVADGISESLGEPVVNLAVPGAAISHPDPAMAVEGLDIRAQYRDRDWQWVVVEGGANDLGDEGGARGCAAVLDELVSEDGRRGEIPELVRRIRSTGARVVAMGYYDLPSSEASDGYCGKTLSTLTQRIKSMARHDPDVLFVAMADVVSPSNSSDYDPDGIHPSVRSSREIGGRIAAAIGAAERR</sequence>
<dbReference type="Proteomes" id="UP000613582">
    <property type="component" value="Unassembled WGS sequence"/>
</dbReference>
<dbReference type="GO" id="GO:0016788">
    <property type="term" value="F:hydrolase activity, acting on ester bonds"/>
    <property type="evidence" value="ECO:0007669"/>
    <property type="project" value="UniProtKB-ARBA"/>
</dbReference>
<dbReference type="Gene3D" id="3.40.50.1110">
    <property type="entry name" value="SGNH hydrolase"/>
    <property type="match status" value="1"/>
</dbReference>
<gene>
    <name evidence="2" type="ORF">GCM10011342_18470</name>
</gene>
<dbReference type="EMBL" id="BMGH01000001">
    <property type="protein sequence ID" value="GGD09866.1"/>
    <property type="molecule type" value="Genomic_DNA"/>
</dbReference>
<protein>
    <recommendedName>
        <fullName evidence="1">SGNH hydrolase-type esterase domain-containing protein</fullName>
    </recommendedName>
</protein>
<dbReference type="Pfam" id="PF13472">
    <property type="entry name" value="Lipase_GDSL_2"/>
    <property type="match status" value="1"/>
</dbReference>
<feature type="domain" description="SGNH hydrolase-type esterase" evidence="1">
    <location>
        <begin position="50"/>
        <end position="228"/>
    </location>
</feature>
<evidence type="ECO:0000313" key="2">
    <source>
        <dbReference type="EMBL" id="GGD09866.1"/>
    </source>
</evidence>
<accession>A0A8J2V314</accession>
<dbReference type="RefSeq" id="WP_188158694.1">
    <property type="nucleotide sequence ID" value="NZ_BMGH01000001.1"/>
</dbReference>
<dbReference type="InterPro" id="IPR036514">
    <property type="entry name" value="SGNH_hydro_sf"/>
</dbReference>
<reference evidence="2" key="1">
    <citation type="journal article" date="2014" name="Int. J. Syst. Evol. Microbiol.">
        <title>Complete genome sequence of Corynebacterium casei LMG S-19264T (=DSM 44701T), isolated from a smear-ripened cheese.</title>
        <authorList>
            <consortium name="US DOE Joint Genome Institute (JGI-PGF)"/>
            <person name="Walter F."/>
            <person name="Albersmeier A."/>
            <person name="Kalinowski J."/>
            <person name="Ruckert C."/>
        </authorList>
    </citation>
    <scope>NUCLEOTIDE SEQUENCE</scope>
    <source>
        <strain evidence="2">CGMCC 1.12921</strain>
    </source>
</reference>